<proteinExistence type="predicted"/>
<dbReference type="PANTHER" id="PTHR23113:SF368">
    <property type="entry name" value="CELL DIVISION CONTROL PROTEIN 25"/>
    <property type="match status" value="1"/>
</dbReference>
<dbReference type="EMBL" id="GIBP01005356">
    <property type="protein sequence ID" value="NDV34325.1"/>
    <property type="molecule type" value="Transcribed_RNA"/>
</dbReference>
<dbReference type="AlphaFoldDB" id="A0A6B2LBH8"/>
<dbReference type="InterPro" id="IPR023578">
    <property type="entry name" value="Ras_GEF_dom_sf"/>
</dbReference>
<reference evidence="4" key="1">
    <citation type="journal article" date="2020" name="J. Eukaryot. Microbiol.">
        <title>De novo Sequencing, Assembly and Annotation of the Transcriptome for the Free-Living Testate Amoeba Arcella intermedia.</title>
        <authorList>
            <person name="Ribeiro G.M."/>
            <person name="Porfirio-Sousa A.L."/>
            <person name="Maurer-Alcala X.X."/>
            <person name="Katz L.A."/>
            <person name="Lahr D.J.G."/>
        </authorList>
    </citation>
    <scope>NUCLEOTIDE SEQUENCE</scope>
</reference>
<evidence type="ECO:0000259" key="3">
    <source>
        <dbReference type="PROSITE" id="PS50009"/>
    </source>
</evidence>
<keyword evidence="1 2" id="KW-0344">Guanine-nucleotide releasing factor</keyword>
<feature type="domain" description="Ras-GEF" evidence="3">
    <location>
        <begin position="60"/>
        <end position="290"/>
    </location>
</feature>
<dbReference type="InterPro" id="IPR008937">
    <property type="entry name" value="Ras-like_GEF"/>
</dbReference>
<dbReference type="GO" id="GO:0005085">
    <property type="term" value="F:guanyl-nucleotide exchange factor activity"/>
    <property type="evidence" value="ECO:0007669"/>
    <property type="project" value="UniProtKB-KW"/>
</dbReference>
<dbReference type="GO" id="GO:0005886">
    <property type="term" value="C:plasma membrane"/>
    <property type="evidence" value="ECO:0007669"/>
    <property type="project" value="TreeGrafter"/>
</dbReference>
<dbReference type="Gene3D" id="1.10.840.10">
    <property type="entry name" value="Ras guanine-nucleotide exchange factors catalytic domain"/>
    <property type="match status" value="1"/>
</dbReference>
<dbReference type="InterPro" id="IPR001895">
    <property type="entry name" value="RASGEF_cat_dom"/>
</dbReference>
<evidence type="ECO:0000256" key="2">
    <source>
        <dbReference type="PROSITE-ProRule" id="PRU00168"/>
    </source>
</evidence>
<organism evidence="4">
    <name type="scientific">Arcella intermedia</name>
    <dbReference type="NCBI Taxonomy" id="1963864"/>
    <lineage>
        <taxon>Eukaryota</taxon>
        <taxon>Amoebozoa</taxon>
        <taxon>Tubulinea</taxon>
        <taxon>Elardia</taxon>
        <taxon>Arcellinida</taxon>
        <taxon>Sphaerothecina</taxon>
        <taxon>Arcellidae</taxon>
        <taxon>Arcella</taxon>
    </lineage>
</organism>
<dbReference type="PANTHER" id="PTHR23113">
    <property type="entry name" value="GUANINE NUCLEOTIDE EXCHANGE FACTOR"/>
    <property type="match status" value="1"/>
</dbReference>
<dbReference type="Pfam" id="PF00617">
    <property type="entry name" value="RasGEF"/>
    <property type="match status" value="1"/>
</dbReference>
<evidence type="ECO:0000313" key="4">
    <source>
        <dbReference type="EMBL" id="NDV34325.1"/>
    </source>
</evidence>
<name>A0A6B2LBH8_9EUKA</name>
<evidence type="ECO:0000256" key="1">
    <source>
        <dbReference type="ARBA" id="ARBA00022658"/>
    </source>
</evidence>
<dbReference type="SMART" id="SM00147">
    <property type="entry name" value="RasGEF"/>
    <property type="match status" value="1"/>
</dbReference>
<dbReference type="InterPro" id="IPR036964">
    <property type="entry name" value="RASGEF_cat_dom_sf"/>
</dbReference>
<dbReference type="PROSITE" id="PS50009">
    <property type="entry name" value="RASGEF_CAT"/>
    <property type="match status" value="1"/>
</dbReference>
<dbReference type="GO" id="GO:0007265">
    <property type="term" value="P:Ras protein signal transduction"/>
    <property type="evidence" value="ECO:0007669"/>
    <property type="project" value="TreeGrafter"/>
</dbReference>
<protein>
    <recommendedName>
        <fullName evidence="3">Ras-GEF domain-containing protein</fullName>
    </recommendedName>
</protein>
<sequence>MLSSEEMDQFNAFINDISPQHPQLASSLNQSIKQSFSVSVFKKECPKVIQPKSTNFLDFDPIEIARQLTLIDQDLLLSICPTDLIPRNSSTIRSKPVMSYVTHFNKIASSIATLVLLLPTLSERVSYLKHIIRVLQECIEINNFGSSMALMAAISSAPIYRLKNTWTKFNSKHTKSQVLHQQQKDLLSPNSSYGKLREQASKDDTPQIPYLGMIMSDITIFTDLIPTFLSTGAWNFDKMEKVVSVIKDFMRVRKWRYNFSEVPIIKNFILGMTEMNTDQQYARSLVIEPRAS</sequence>
<dbReference type="SUPFAM" id="SSF48366">
    <property type="entry name" value="Ras GEF"/>
    <property type="match status" value="1"/>
</dbReference>
<accession>A0A6B2LBH8</accession>